<proteinExistence type="predicted"/>
<dbReference type="RefSeq" id="WP_377347468.1">
    <property type="nucleotide sequence ID" value="NZ_JBHLTP010000009.1"/>
</dbReference>
<protein>
    <submittedName>
        <fullName evidence="2">Thioredoxin domain-containing protein</fullName>
    </submittedName>
</protein>
<evidence type="ECO:0000259" key="1">
    <source>
        <dbReference type="Pfam" id="PF00085"/>
    </source>
</evidence>
<dbReference type="EMBL" id="JBHLTP010000009">
    <property type="protein sequence ID" value="MFC0523972.1"/>
    <property type="molecule type" value="Genomic_DNA"/>
</dbReference>
<accession>A0ABV6LNM3</accession>
<dbReference type="SUPFAM" id="SSF52833">
    <property type="entry name" value="Thioredoxin-like"/>
    <property type="match status" value="1"/>
</dbReference>
<sequence length="127" mass="14268">MHKGCLLLALVSMLCTGSCEQKATAAINVYEMSPDGYEVFLYTEKGDLELEEEYMDAILELRVSNPDKLSELTLRKMDEEKQSSSPTSVSHYPTLVIEKDGQTIATMSGDKTKEDIYSLLRKTLSYN</sequence>
<comment type="caution">
    <text evidence="2">The sequence shown here is derived from an EMBL/GenBank/DDBJ whole genome shotgun (WGS) entry which is preliminary data.</text>
</comment>
<dbReference type="InterPro" id="IPR036249">
    <property type="entry name" value="Thioredoxin-like_sf"/>
</dbReference>
<keyword evidence="3" id="KW-1185">Reference proteome</keyword>
<evidence type="ECO:0000313" key="3">
    <source>
        <dbReference type="Proteomes" id="UP001589836"/>
    </source>
</evidence>
<dbReference type="Pfam" id="PF00085">
    <property type="entry name" value="Thioredoxin"/>
    <property type="match status" value="1"/>
</dbReference>
<gene>
    <name evidence="2" type="ORF">ACFFGV_10415</name>
</gene>
<evidence type="ECO:0000313" key="2">
    <source>
        <dbReference type="EMBL" id="MFC0523972.1"/>
    </source>
</evidence>
<dbReference type="Proteomes" id="UP001589836">
    <property type="component" value="Unassembled WGS sequence"/>
</dbReference>
<reference evidence="2 3" key="1">
    <citation type="submission" date="2024-09" db="EMBL/GenBank/DDBJ databases">
        <authorList>
            <person name="Sun Q."/>
            <person name="Mori K."/>
        </authorList>
    </citation>
    <scope>NUCLEOTIDE SEQUENCE [LARGE SCALE GENOMIC DNA]</scope>
    <source>
        <strain evidence="2 3">NCAIM B.02529</strain>
    </source>
</reference>
<feature type="domain" description="Thioredoxin" evidence="1">
    <location>
        <begin position="71"/>
        <end position="121"/>
    </location>
</feature>
<organism evidence="2 3">
    <name type="scientific">Pontibacillus salicampi</name>
    <dbReference type="NCBI Taxonomy" id="1449801"/>
    <lineage>
        <taxon>Bacteria</taxon>
        <taxon>Bacillati</taxon>
        <taxon>Bacillota</taxon>
        <taxon>Bacilli</taxon>
        <taxon>Bacillales</taxon>
        <taxon>Bacillaceae</taxon>
        <taxon>Pontibacillus</taxon>
    </lineage>
</organism>
<dbReference type="InterPro" id="IPR013766">
    <property type="entry name" value="Thioredoxin_domain"/>
</dbReference>
<name>A0ABV6LNM3_9BACI</name>